<dbReference type="EMBL" id="CAJVPT010016251">
    <property type="protein sequence ID" value="CAG8617555.1"/>
    <property type="molecule type" value="Genomic_DNA"/>
</dbReference>
<name>A0ACA9N4K4_9GLOM</name>
<comment type="caution">
    <text evidence="1">The sequence shown here is derived from an EMBL/GenBank/DDBJ whole genome shotgun (WGS) entry which is preliminary data.</text>
</comment>
<evidence type="ECO:0000313" key="1">
    <source>
        <dbReference type="EMBL" id="CAG8617555.1"/>
    </source>
</evidence>
<proteinExistence type="predicted"/>
<dbReference type="Proteomes" id="UP000789525">
    <property type="component" value="Unassembled WGS sequence"/>
</dbReference>
<reference evidence="1" key="1">
    <citation type="submission" date="2021-06" db="EMBL/GenBank/DDBJ databases">
        <authorList>
            <person name="Kallberg Y."/>
            <person name="Tangrot J."/>
            <person name="Rosling A."/>
        </authorList>
    </citation>
    <scope>NUCLEOTIDE SEQUENCE</scope>
    <source>
        <strain evidence="1">CL356</strain>
    </source>
</reference>
<evidence type="ECO:0000313" key="2">
    <source>
        <dbReference type="Proteomes" id="UP000789525"/>
    </source>
</evidence>
<protein>
    <submittedName>
        <fullName evidence="1">2089_t:CDS:1</fullName>
    </submittedName>
</protein>
<sequence>MPFKRSEDRLSKRHFDDSQRRGYAVADRWLIRPSYQHPNSKPSEADLQSLKLESLRMMNFLKGDSKDESCRKEKSSSVRPNDKDLESGTSTLIEQPSTIVQESTEAEQQEVSKESELPADMQTAAAIERNDKTEKVVFDQGPIPDGEYGWIIQHDTYPGASVQYAWVAGVAVSSAFSISPFTSYLCKRLPLRVTPSFSKLYRDPYSSLTNAFLYRTLWRLSHSSLNGSKPAVHWPWVSALLV</sequence>
<keyword evidence="2" id="KW-1185">Reference proteome</keyword>
<accession>A0ACA9N4K4</accession>
<gene>
    <name evidence="1" type="ORF">ACOLOM_LOCUS7218</name>
</gene>
<organism evidence="1 2">
    <name type="scientific">Acaulospora colombiana</name>
    <dbReference type="NCBI Taxonomy" id="27376"/>
    <lineage>
        <taxon>Eukaryota</taxon>
        <taxon>Fungi</taxon>
        <taxon>Fungi incertae sedis</taxon>
        <taxon>Mucoromycota</taxon>
        <taxon>Glomeromycotina</taxon>
        <taxon>Glomeromycetes</taxon>
        <taxon>Diversisporales</taxon>
        <taxon>Acaulosporaceae</taxon>
        <taxon>Acaulospora</taxon>
    </lineage>
</organism>